<evidence type="ECO:0000256" key="4">
    <source>
        <dbReference type="ARBA" id="ARBA00022692"/>
    </source>
</evidence>
<evidence type="ECO:0000256" key="5">
    <source>
        <dbReference type="ARBA" id="ARBA00022989"/>
    </source>
</evidence>
<keyword evidence="6 7" id="KW-0472">Membrane</keyword>
<organism evidence="9 10">
    <name type="scientific">Geoalkalibacter ferrihydriticus</name>
    <dbReference type="NCBI Taxonomy" id="392333"/>
    <lineage>
        <taxon>Bacteria</taxon>
        <taxon>Pseudomonadati</taxon>
        <taxon>Thermodesulfobacteriota</taxon>
        <taxon>Desulfuromonadia</taxon>
        <taxon>Desulfuromonadales</taxon>
        <taxon>Geoalkalibacteraceae</taxon>
        <taxon>Geoalkalibacter</taxon>
    </lineage>
</organism>
<evidence type="ECO:0000256" key="1">
    <source>
        <dbReference type="ARBA" id="ARBA00004651"/>
    </source>
</evidence>
<evidence type="ECO:0000313" key="9">
    <source>
        <dbReference type="EMBL" id="SDL77107.1"/>
    </source>
</evidence>
<gene>
    <name evidence="9" type="ORF">SAMN05660860_01239</name>
</gene>
<protein>
    <submittedName>
        <fullName evidence="9">Domain related to MnhB subunit of Na+/H+ antiporter</fullName>
    </submittedName>
</protein>
<dbReference type="OrthoDB" id="2085045at2"/>
<dbReference type="PANTHER" id="PTHR33932">
    <property type="entry name" value="NA(+)/H(+) ANTIPORTER SUBUNIT B"/>
    <property type="match status" value="1"/>
</dbReference>
<name>A0A1G9MT66_9BACT</name>
<comment type="similarity">
    <text evidence="2">Belongs to the CPA3 antiporters (TC 2.A.63) subunit B family.</text>
</comment>
<dbReference type="GO" id="GO:0005886">
    <property type="term" value="C:plasma membrane"/>
    <property type="evidence" value="ECO:0007669"/>
    <property type="project" value="UniProtKB-SubCell"/>
</dbReference>
<dbReference type="STRING" id="392333.SAMN05660860_01239"/>
<feature type="transmembrane region" description="Helical" evidence="7">
    <location>
        <begin position="49"/>
        <end position="68"/>
    </location>
</feature>
<comment type="subcellular location">
    <subcellularLocation>
        <location evidence="1">Cell membrane</location>
        <topology evidence="1">Multi-pass membrane protein</topology>
    </subcellularLocation>
</comment>
<dbReference type="RefSeq" id="WP_052445919.1">
    <property type="nucleotide sequence ID" value="NZ_FNGU01000002.1"/>
</dbReference>
<reference evidence="9 10" key="1">
    <citation type="submission" date="2016-10" db="EMBL/GenBank/DDBJ databases">
        <authorList>
            <person name="de Groot N.N."/>
        </authorList>
    </citation>
    <scope>NUCLEOTIDE SEQUENCE [LARGE SCALE GENOMIC DNA]</scope>
    <source>
        <strain evidence="9 10">DSM 17813</strain>
    </source>
</reference>
<proteinExistence type="inferred from homology"/>
<keyword evidence="3" id="KW-1003">Cell membrane</keyword>
<feature type="transmembrane region" description="Helical" evidence="7">
    <location>
        <begin position="80"/>
        <end position="105"/>
    </location>
</feature>
<dbReference type="Proteomes" id="UP000182146">
    <property type="component" value="Unassembled WGS sequence"/>
</dbReference>
<evidence type="ECO:0000256" key="3">
    <source>
        <dbReference type="ARBA" id="ARBA00022475"/>
    </source>
</evidence>
<feature type="transmembrane region" description="Helical" evidence="7">
    <location>
        <begin position="21"/>
        <end position="43"/>
    </location>
</feature>
<dbReference type="InterPro" id="IPR007182">
    <property type="entry name" value="MnhB"/>
</dbReference>
<dbReference type="Pfam" id="PF04039">
    <property type="entry name" value="MnhB"/>
    <property type="match status" value="1"/>
</dbReference>
<keyword evidence="4 7" id="KW-0812">Transmembrane</keyword>
<evidence type="ECO:0000313" key="10">
    <source>
        <dbReference type="Proteomes" id="UP000182146"/>
    </source>
</evidence>
<feature type="domain" description="Na+/H+ antiporter MnhB subunit-related protein" evidence="8">
    <location>
        <begin position="18"/>
        <end position="143"/>
    </location>
</feature>
<dbReference type="NCBIfam" id="NF009162">
    <property type="entry name" value="PRK12508.1"/>
    <property type="match status" value="1"/>
</dbReference>
<evidence type="ECO:0000256" key="2">
    <source>
        <dbReference type="ARBA" id="ARBA00009425"/>
    </source>
</evidence>
<evidence type="ECO:0000256" key="7">
    <source>
        <dbReference type="SAM" id="Phobius"/>
    </source>
</evidence>
<dbReference type="EMBL" id="FNGU01000002">
    <property type="protein sequence ID" value="SDL77107.1"/>
    <property type="molecule type" value="Genomic_DNA"/>
</dbReference>
<accession>A0A1G9MT66</accession>
<evidence type="ECO:0000259" key="8">
    <source>
        <dbReference type="Pfam" id="PF04039"/>
    </source>
</evidence>
<sequence length="159" mass="17056">MKILQEQVRAGNLGEDLIIRTAVRMMVPFIQLFSLYVLAHGHYSPGGGFQGGVLLGASFVLMALAFDLKYSKELFPPKVIMAASNIGVLIFAGIGVVCALLGGYFMDYAAFATVIPMAIPDWRSLGILLVELGVQIGVACIMLVLYWELASAGTLEEGL</sequence>
<keyword evidence="5 7" id="KW-1133">Transmembrane helix</keyword>
<evidence type="ECO:0000256" key="6">
    <source>
        <dbReference type="ARBA" id="ARBA00023136"/>
    </source>
</evidence>
<dbReference type="AlphaFoldDB" id="A0A1G9MT66"/>
<feature type="transmembrane region" description="Helical" evidence="7">
    <location>
        <begin position="125"/>
        <end position="147"/>
    </location>
</feature>
<dbReference type="PANTHER" id="PTHR33932:SF4">
    <property type="entry name" value="NA(+)_H(+) ANTIPORTER SUBUNIT B"/>
    <property type="match status" value="1"/>
</dbReference>
<dbReference type="InterPro" id="IPR050622">
    <property type="entry name" value="CPA3_antiporter_subunitB"/>
</dbReference>